<comment type="caution">
    <text evidence="1">The sequence shown here is derived from an EMBL/GenBank/DDBJ whole genome shotgun (WGS) entry which is preliminary data.</text>
</comment>
<evidence type="ECO:0000313" key="2">
    <source>
        <dbReference type="Proteomes" id="UP001150581"/>
    </source>
</evidence>
<gene>
    <name evidence="1" type="primary">irc3_1</name>
    <name evidence="1" type="ORF">LPJ66_008738</name>
</gene>
<evidence type="ECO:0000313" key="1">
    <source>
        <dbReference type="EMBL" id="KAJ1888111.1"/>
    </source>
</evidence>
<organism evidence="1 2">
    <name type="scientific">Kickxella alabastrina</name>
    <dbReference type="NCBI Taxonomy" id="61397"/>
    <lineage>
        <taxon>Eukaryota</taxon>
        <taxon>Fungi</taxon>
        <taxon>Fungi incertae sedis</taxon>
        <taxon>Zoopagomycota</taxon>
        <taxon>Kickxellomycotina</taxon>
        <taxon>Kickxellomycetes</taxon>
        <taxon>Kickxellales</taxon>
        <taxon>Kickxellaceae</taxon>
        <taxon>Kickxella</taxon>
    </lineage>
</organism>
<keyword evidence="2" id="KW-1185">Reference proteome</keyword>
<keyword evidence="1" id="KW-0378">Hydrolase</keyword>
<keyword evidence="1" id="KW-0347">Helicase</keyword>
<reference evidence="1" key="1">
    <citation type="submission" date="2022-07" db="EMBL/GenBank/DDBJ databases">
        <title>Phylogenomic reconstructions and comparative analyses of Kickxellomycotina fungi.</title>
        <authorList>
            <person name="Reynolds N.K."/>
            <person name="Stajich J.E."/>
            <person name="Barry K."/>
            <person name="Grigoriev I.V."/>
            <person name="Crous P."/>
            <person name="Smith M.E."/>
        </authorList>
    </citation>
    <scope>NUCLEOTIDE SEQUENCE</scope>
    <source>
        <strain evidence="1">Benny 63K</strain>
    </source>
</reference>
<keyword evidence="1" id="KW-0547">Nucleotide-binding</keyword>
<dbReference type="EMBL" id="JANBPG010001828">
    <property type="protein sequence ID" value="KAJ1888111.1"/>
    <property type="molecule type" value="Genomic_DNA"/>
</dbReference>
<sequence length="753" mass="82871">MYISYALRLRAQSRTISNALQQQPRRHQTTHTLRPYQNECIDQCLSKLSAGIRRQAVSLPVGSGKTVIFSSLLQRIPNPTPQATKTLVLAHREELLVQAAQQIHRAAPHLVVEIDQGARVANPAADVIIASVPTLGRRGSERLQRHDPRRFKCVIIDEAHHAAAESYARIVEYFDCTGDLFVWGCSATLYRADGLRLTGVFDEITFQRHFVQMIKDRWLASLRLVTVRTGGRLEGVRSYAGDFAPGALSSAVNTEERNVAVVKAHQTLAAGRRSTLVFAVDVRHAKDLALAFVHFGVPAAAVLGTTPVAERERLLAEFRAGTLGVLVNCGILTEGTDIPNIDCIMMARPTKSAVLFQQMIGRGMRLFPGKADCLVVDFVDSFKRDLTQVTVPTLLGLDPALVLKETDILDAGALDKQNRDFVFHGLEPEAMSEDERELSGIMENQRVFEQNEVHATDAGEPLALGGELPDSLEAIGFRAKEQLDPLSFFTLQGQIPDTAHVDRCQQLDALSCGSRNLRRLSLFSWVCISYDRYLLSQSSNLFFLTRDPKTNLWQGTKRKRLVVAGVESRKFLYSVEKPLGLMSPTLDHAVHGVDSMVRATVQRYQLDTLKWTAAWRALPPTEAQIGALARLGLRVPKGEYNNTLPRSVVGKVVQRKSFEPRESGAGAGDAKPAASPSSFSSSRAGDTKPASSSLRAGGFTRGSATNLILRLTHGGGKVSKHAEMLEERVKAAREKADNETAKRALWLHMPDTD</sequence>
<keyword evidence="1" id="KW-0067">ATP-binding</keyword>
<dbReference type="Proteomes" id="UP001150581">
    <property type="component" value="Unassembled WGS sequence"/>
</dbReference>
<proteinExistence type="predicted"/>
<protein>
    <submittedName>
        <fullName evidence="1">DEAD DEAH box helicase</fullName>
    </submittedName>
</protein>
<name>A0ACC1IBE5_9FUNG</name>
<accession>A0ACC1IBE5</accession>